<feature type="region of interest" description="Disordered" evidence="1">
    <location>
        <begin position="251"/>
        <end position="305"/>
    </location>
</feature>
<evidence type="ECO:0000313" key="2">
    <source>
        <dbReference type="EMBL" id="KAJ8868724.1"/>
    </source>
</evidence>
<proteinExistence type="predicted"/>
<feature type="compositionally biased region" description="Basic and acidic residues" evidence="1">
    <location>
        <begin position="357"/>
        <end position="376"/>
    </location>
</feature>
<feature type="region of interest" description="Disordered" evidence="1">
    <location>
        <begin position="1"/>
        <end position="23"/>
    </location>
</feature>
<name>A0ABQ9GCE1_9NEOP</name>
<protein>
    <submittedName>
        <fullName evidence="2">Uncharacterized protein</fullName>
    </submittedName>
</protein>
<evidence type="ECO:0000313" key="3">
    <source>
        <dbReference type="Proteomes" id="UP001159363"/>
    </source>
</evidence>
<feature type="compositionally biased region" description="Basic and acidic residues" evidence="1">
    <location>
        <begin position="256"/>
        <end position="284"/>
    </location>
</feature>
<accession>A0ABQ9GCE1</accession>
<keyword evidence="3" id="KW-1185">Reference proteome</keyword>
<gene>
    <name evidence="2" type="ORF">PR048_030263</name>
</gene>
<dbReference type="Proteomes" id="UP001159363">
    <property type="component" value="Chromosome 13"/>
</dbReference>
<dbReference type="EMBL" id="JARBHB010000014">
    <property type="protein sequence ID" value="KAJ8868724.1"/>
    <property type="molecule type" value="Genomic_DNA"/>
</dbReference>
<evidence type="ECO:0000256" key="1">
    <source>
        <dbReference type="SAM" id="MobiDB-lite"/>
    </source>
</evidence>
<feature type="compositionally biased region" description="Polar residues" evidence="1">
    <location>
        <begin position="291"/>
        <end position="300"/>
    </location>
</feature>
<reference evidence="2 3" key="1">
    <citation type="submission" date="2023-02" db="EMBL/GenBank/DDBJ databases">
        <title>LHISI_Scaffold_Assembly.</title>
        <authorList>
            <person name="Stuart O.P."/>
            <person name="Cleave R."/>
            <person name="Magrath M.J.L."/>
            <person name="Mikheyev A.S."/>
        </authorList>
    </citation>
    <scope>NUCLEOTIDE SEQUENCE [LARGE SCALE GENOMIC DNA]</scope>
    <source>
        <strain evidence="2">Daus_M_001</strain>
        <tissue evidence="2">Leg muscle</tissue>
    </source>
</reference>
<feature type="region of interest" description="Disordered" evidence="1">
    <location>
        <begin position="355"/>
        <end position="396"/>
    </location>
</feature>
<organism evidence="2 3">
    <name type="scientific">Dryococelus australis</name>
    <dbReference type="NCBI Taxonomy" id="614101"/>
    <lineage>
        <taxon>Eukaryota</taxon>
        <taxon>Metazoa</taxon>
        <taxon>Ecdysozoa</taxon>
        <taxon>Arthropoda</taxon>
        <taxon>Hexapoda</taxon>
        <taxon>Insecta</taxon>
        <taxon>Pterygota</taxon>
        <taxon>Neoptera</taxon>
        <taxon>Polyneoptera</taxon>
        <taxon>Phasmatodea</taxon>
        <taxon>Verophasmatodea</taxon>
        <taxon>Anareolatae</taxon>
        <taxon>Phasmatidae</taxon>
        <taxon>Eurycanthinae</taxon>
        <taxon>Dryococelus</taxon>
    </lineage>
</organism>
<sequence>MEGNHDNAQTLLSNTGDGHQPLMGISSDVDAYIENENVCTKVMENVENGAEASENTIDKASTVVDACEACKYVKDISFNNQAADENTVSNTQGFVNTVNETHTFEENVDGACDFAENAINETCAIEENDIDHTQGFRENGVIAETDTFEETVNTVNVHSFVDSSACESIAYKDHILVETHNFLEEKINKVHDVAENAIDVVAHNLNESTCDKSDKILNSRDGDIQAFMNNDIDEAGTFVNSVTVEDKIFEEEEEEGVQHHVFRDDTSSEDHGSIQDTHEDKASNENEGSEAHSTSGNSKVSIKANKESHRVVEAIGKCELKVPHKLELDLKCYSGPVTGRRSYRSDLAGPSLPHRMLISERLRPSAESSISRDRRNSLNRQNDGVGGKKRKMEEMPVQVAKRKKVFPFSLFSYLSYLSPTSLLSLLRPARQDVVLQPARQDMLKEVLLTDESDDECD</sequence>
<feature type="compositionally biased region" description="Polar residues" evidence="1">
    <location>
        <begin position="1"/>
        <end position="17"/>
    </location>
</feature>
<comment type="caution">
    <text evidence="2">The sequence shown here is derived from an EMBL/GenBank/DDBJ whole genome shotgun (WGS) entry which is preliminary data.</text>
</comment>